<evidence type="ECO:0000313" key="3">
    <source>
        <dbReference type="EMBL" id="GHF54820.1"/>
    </source>
</evidence>
<dbReference type="Gene3D" id="3.60.15.10">
    <property type="entry name" value="Ribonuclease Z/Hydroxyacylglutathione hydrolase-like"/>
    <property type="match status" value="1"/>
</dbReference>
<dbReference type="Proteomes" id="UP000626220">
    <property type="component" value="Unassembled WGS sequence"/>
</dbReference>
<sequence length="299" mass="32342">MSLSRTSPSTGPASPEVVGFHDAPTGSIQYLVIDPDTSKAALVDAVMSFDPAAARTSTEGVEAILRFAATEGVEIDRILDTHPHADHLMASASLAERLGVPNGIGEKVCEIAELWRNLYHLPDAFDPAQDFAQLFDDGDSFQIGNLPVRVMLTPGHTLGSVTYVVGCDAAFVNDTFMQPDAGTSRADFPGGDAGALYDSLQAILSLPDRTRLFVGHDYGTERRKSPAWESTVAEQRRHNTHIGGGVDRAAYIALREKRDATLDLPDRMLQVLQMNLRAGRAPAPEADGRSYLKVPLNRF</sequence>
<dbReference type="InterPro" id="IPR051682">
    <property type="entry name" value="Mito_Persulfide_Diox"/>
</dbReference>
<dbReference type="AlphaFoldDB" id="A0A8J3GYZ6"/>
<dbReference type="PANTHER" id="PTHR43084:SF1">
    <property type="entry name" value="PERSULFIDE DIOXYGENASE ETHE1, MITOCHONDRIAL"/>
    <property type="match status" value="1"/>
</dbReference>
<dbReference type="GO" id="GO:0006749">
    <property type="term" value="P:glutathione metabolic process"/>
    <property type="evidence" value="ECO:0007669"/>
    <property type="project" value="InterPro"/>
</dbReference>
<evidence type="ECO:0000259" key="2">
    <source>
        <dbReference type="SMART" id="SM00849"/>
    </source>
</evidence>
<organism evidence="3 4">
    <name type="scientific">Seohaeicola zhoushanensis</name>
    <dbReference type="NCBI Taxonomy" id="1569283"/>
    <lineage>
        <taxon>Bacteria</taxon>
        <taxon>Pseudomonadati</taxon>
        <taxon>Pseudomonadota</taxon>
        <taxon>Alphaproteobacteria</taxon>
        <taxon>Rhodobacterales</taxon>
        <taxon>Roseobacteraceae</taxon>
        <taxon>Seohaeicola</taxon>
    </lineage>
</organism>
<dbReference type="Pfam" id="PF00753">
    <property type="entry name" value="Lactamase_B"/>
    <property type="match status" value="1"/>
</dbReference>
<reference evidence="3" key="2">
    <citation type="submission" date="2020-09" db="EMBL/GenBank/DDBJ databases">
        <authorList>
            <person name="Sun Q."/>
            <person name="Kim S."/>
        </authorList>
    </citation>
    <scope>NUCLEOTIDE SEQUENCE</scope>
    <source>
        <strain evidence="3">KCTC 42650</strain>
    </source>
</reference>
<evidence type="ECO:0000256" key="1">
    <source>
        <dbReference type="ARBA" id="ARBA00022723"/>
    </source>
</evidence>
<keyword evidence="4" id="KW-1185">Reference proteome</keyword>
<proteinExistence type="predicted"/>
<feature type="domain" description="Metallo-beta-lactamase" evidence="2">
    <location>
        <begin position="26"/>
        <end position="216"/>
    </location>
</feature>
<protein>
    <submittedName>
        <fullName evidence="3">MBL fold metallo-hydrolase</fullName>
    </submittedName>
</protein>
<gene>
    <name evidence="3" type="ORF">GCM10017056_27920</name>
</gene>
<dbReference type="InterPro" id="IPR036866">
    <property type="entry name" value="RibonucZ/Hydroxyglut_hydro"/>
</dbReference>
<dbReference type="GO" id="GO:0070813">
    <property type="term" value="P:hydrogen sulfide metabolic process"/>
    <property type="evidence" value="ECO:0007669"/>
    <property type="project" value="TreeGrafter"/>
</dbReference>
<dbReference type="GO" id="GO:0046872">
    <property type="term" value="F:metal ion binding"/>
    <property type="evidence" value="ECO:0007669"/>
    <property type="project" value="UniProtKB-KW"/>
</dbReference>
<dbReference type="InterPro" id="IPR044528">
    <property type="entry name" value="POD-like_MBL-fold"/>
</dbReference>
<dbReference type="GO" id="GO:0050313">
    <property type="term" value="F:sulfur dioxygenase activity"/>
    <property type="evidence" value="ECO:0007669"/>
    <property type="project" value="InterPro"/>
</dbReference>
<dbReference type="CDD" id="cd07724">
    <property type="entry name" value="POD-like_MBL-fold"/>
    <property type="match status" value="1"/>
</dbReference>
<dbReference type="EMBL" id="BNCJ01000007">
    <property type="protein sequence ID" value="GHF54820.1"/>
    <property type="molecule type" value="Genomic_DNA"/>
</dbReference>
<dbReference type="RefSeq" id="WP_189680707.1">
    <property type="nucleotide sequence ID" value="NZ_BNCJ01000007.1"/>
</dbReference>
<dbReference type="InterPro" id="IPR001279">
    <property type="entry name" value="Metallo-B-lactamas"/>
</dbReference>
<dbReference type="SMART" id="SM00849">
    <property type="entry name" value="Lactamase_B"/>
    <property type="match status" value="1"/>
</dbReference>
<dbReference type="SUPFAM" id="SSF56281">
    <property type="entry name" value="Metallo-hydrolase/oxidoreductase"/>
    <property type="match status" value="1"/>
</dbReference>
<dbReference type="PANTHER" id="PTHR43084">
    <property type="entry name" value="PERSULFIDE DIOXYGENASE ETHE1"/>
    <property type="match status" value="1"/>
</dbReference>
<name>A0A8J3GYZ6_9RHOB</name>
<accession>A0A8J3GYZ6</accession>
<evidence type="ECO:0000313" key="4">
    <source>
        <dbReference type="Proteomes" id="UP000626220"/>
    </source>
</evidence>
<reference evidence="3" key="1">
    <citation type="journal article" date="2014" name="Int. J. Syst. Evol. Microbiol.">
        <title>Complete genome sequence of Corynebacterium casei LMG S-19264T (=DSM 44701T), isolated from a smear-ripened cheese.</title>
        <authorList>
            <consortium name="US DOE Joint Genome Institute (JGI-PGF)"/>
            <person name="Walter F."/>
            <person name="Albersmeier A."/>
            <person name="Kalinowski J."/>
            <person name="Ruckert C."/>
        </authorList>
    </citation>
    <scope>NUCLEOTIDE SEQUENCE</scope>
    <source>
        <strain evidence="3">KCTC 42650</strain>
    </source>
</reference>
<comment type="caution">
    <text evidence="3">The sequence shown here is derived from an EMBL/GenBank/DDBJ whole genome shotgun (WGS) entry which is preliminary data.</text>
</comment>
<keyword evidence="1" id="KW-0479">Metal-binding</keyword>